<gene>
    <name evidence="1" type="ORF">EDC39_1239</name>
</gene>
<proteinExistence type="predicted"/>
<dbReference type="Proteomes" id="UP000324159">
    <property type="component" value="Unassembled WGS sequence"/>
</dbReference>
<organism evidence="1 2">
    <name type="scientific">Geothermobacter ehrlichii</name>
    <dbReference type="NCBI Taxonomy" id="213224"/>
    <lineage>
        <taxon>Bacteria</taxon>
        <taxon>Pseudomonadati</taxon>
        <taxon>Thermodesulfobacteriota</taxon>
        <taxon>Desulfuromonadia</taxon>
        <taxon>Desulfuromonadales</taxon>
        <taxon>Geothermobacteraceae</taxon>
        <taxon>Geothermobacter</taxon>
    </lineage>
</organism>
<accession>A0A5D3WGS1</accession>
<reference evidence="1 2" key="1">
    <citation type="submission" date="2019-07" db="EMBL/GenBank/DDBJ databases">
        <title>Genomic Encyclopedia of Type Strains, Phase IV (KMG-IV): sequencing the most valuable type-strain genomes for metagenomic binning, comparative biology and taxonomic classification.</title>
        <authorList>
            <person name="Goeker M."/>
        </authorList>
    </citation>
    <scope>NUCLEOTIDE SEQUENCE [LARGE SCALE GENOMIC DNA]</scope>
    <source>
        <strain evidence="1 2">SS015</strain>
    </source>
</reference>
<evidence type="ECO:0000313" key="2">
    <source>
        <dbReference type="Proteomes" id="UP000324159"/>
    </source>
</evidence>
<name>A0A5D3WGS1_9BACT</name>
<dbReference type="EMBL" id="VNIB01000023">
    <property type="protein sequence ID" value="TYO95046.1"/>
    <property type="molecule type" value="Genomic_DNA"/>
</dbReference>
<comment type="caution">
    <text evidence="1">The sequence shown here is derived from an EMBL/GenBank/DDBJ whole genome shotgun (WGS) entry which is preliminary data.</text>
</comment>
<protein>
    <submittedName>
        <fullName evidence="1">Uncharacterized protein</fullName>
    </submittedName>
</protein>
<evidence type="ECO:0000313" key="1">
    <source>
        <dbReference type="EMBL" id="TYO95046.1"/>
    </source>
</evidence>
<sequence length="103" mass="11974">MPGRGLSRAGERVWRGLVVAGLMLILGLAASQVRSFDIFWQLQSGRYILETRQFIHTDLFTLAADAPRFEHCWLHDVLFFRFFVDFRGVVANHRWLYVSSACR</sequence>
<dbReference type="AlphaFoldDB" id="A0A5D3WGS1"/>
<keyword evidence="2" id="KW-1185">Reference proteome</keyword>